<evidence type="ECO:0000313" key="4">
    <source>
        <dbReference type="Proteomes" id="UP000001514"/>
    </source>
</evidence>
<dbReference type="Gene3D" id="3.40.50.720">
    <property type="entry name" value="NAD(P)-binding Rossmann-like Domain"/>
    <property type="match status" value="1"/>
</dbReference>
<dbReference type="InParanoid" id="D8SI67"/>
<dbReference type="STRING" id="88036.D8SI67"/>
<dbReference type="eggNOG" id="KOG0725">
    <property type="taxonomic scope" value="Eukaryota"/>
</dbReference>
<gene>
    <name evidence="3" type="ORF">SELMODRAFT_179919</name>
</gene>
<organism evidence="4">
    <name type="scientific">Selaginella moellendorffii</name>
    <name type="common">Spikemoss</name>
    <dbReference type="NCBI Taxonomy" id="88036"/>
    <lineage>
        <taxon>Eukaryota</taxon>
        <taxon>Viridiplantae</taxon>
        <taxon>Streptophyta</taxon>
        <taxon>Embryophyta</taxon>
        <taxon>Tracheophyta</taxon>
        <taxon>Lycopodiopsida</taxon>
        <taxon>Selaginellales</taxon>
        <taxon>Selaginellaceae</taxon>
        <taxon>Selaginella</taxon>
    </lineage>
</organism>
<protein>
    <submittedName>
        <fullName evidence="3">Uncharacterized protein</fullName>
    </submittedName>
</protein>
<dbReference type="InterPro" id="IPR036291">
    <property type="entry name" value="NAD(P)-bd_dom_sf"/>
</dbReference>
<dbReference type="Gramene" id="EFJ15815">
    <property type="protein sequence ID" value="EFJ15815"/>
    <property type="gene ID" value="SELMODRAFT_179919"/>
</dbReference>
<dbReference type="SUPFAM" id="SSF51735">
    <property type="entry name" value="NAD(P)-binding Rossmann-fold domains"/>
    <property type="match status" value="1"/>
</dbReference>
<dbReference type="GO" id="GO:0016614">
    <property type="term" value="F:oxidoreductase activity, acting on CH-OH group of donors"/>
    <property type="evidence" value="ECO:0007669"/>
    <property type="project" value="UniProtKB-ARBA"/>
</dbReference>
<evidence type="ECO:0000256" key="1">
    <source>
        <dbReference type="ARBA" id="ARBA00006484"/>
    </source>
</evidence>
<dbReference type="InterPro" id="IPR002347">
    <property type="entry name" value="SDR_fam"/>
</dbReference>
<dbReference type="FunFam" id="3.40.50.720:FF:000084">
    <property type="entry name" value="Short-chain dehydrogenase reductase"/>
    <property type="match status" value="1"/>
</dbReference>
<dbReference type="EMBL" id="GL377621">
    <property type="protein sequence ID" value="EFJ15815.1"/>
    <property type="molecule type" value="Genomic_DNA"/>
</dbReference>
<dbReference type="InterPro" id="IPR020904">
    <property type="entry name" value="Sc_DH/Rdtase_CS"/>
</dbReference>
<dbReference type="Pfam" id="PF13561">
    <property type="entry name" value="adh_short_C2"/>
    <property type="match status" value="1"/>
</dbReference>
<dbReference type="OrthoDB" id="1669814at2759"/>
<comment type="similarity">
    <text evidence="1">Belongs to the short-chain dehydrogenases/reductases (SDR) family.</text>
</comment>
<keyword evidence="4" id="KW-1185">Reference proteome</keyword>
<sequence length="255" mass="27497">MNRGLEGRVAIVTGASRGIGREIALTLASYGASIVIGYQKNVAQAEEVATQIQSLHGQDRALIVQVEVSRESDVKFLFDAAESHFKKKPHILVNAAGVLLSTYPKLEETSPEDWDWVFSVNTKGCFMACKEAAKRLDDRGGGRIVNITSTVVANLPLGYGAYAASKAAVETFTKILAKEVGARKITANCVAPGPVATELFFEGKSEEMIQRFVDQTPLKRLGEVKDIVEMVALIVSDAGEWLNGQVVRLNGGLAM</sequence>
<dbReference type="PROSITE" id="PS00061">
    <property type="entry name" value="ADH_SHORT"/>
    <property type="match status" value="1"/>
</dbReference>
<dbReference type="KEGG" id="smo:SELMODRAFT_179919"/>
<dbReference type="PRINTS" id="PR00080">
    <property type="entry name" value="SDRFAMILY"/>
</dbReference>
<dbReference type="OMA" id="WVNSQVL"/>
<dbReference type="PANTHER" id="PTHR48107:SF7">
    <property type="entry name" value="RE15974P"/>
    <property type="match status" value="1"/>
</dbReference>
<evidence type="ECO:0000313" key="3">
    <source>
        <dbReference type="EMBL" id="EFJ15815.1"/>
    </source>
</evidence>
<name>D8SI67_SELML</name>
<dbReference type="AlphaFoldDB" id="D8SI67"/>
<accession>D8SI67</accession>
<proteinExistence type="inferred from homology"/>
<keyword evidence="2" id="KW-0560">Oxidoreductase</keyword>
<evidence type="ECO:0000256" key="2">
    <source>
        <dbReference type="ARBA" id="ARBA00023002"/>
    </source>
</evidence>
<dbReference type="FunCoup" id="D8SI67">
    <property type="interactions" value="484"/>
</dbReference>
<dbReference type="PANTHER" id="PTHR48107">
    <property type="entry name" value="NADPH-DEPENDENT ALDEHYDE REDUCTASE-LIKE PROTEIN, CHLOROPLASTIC-RELATED"/>
    <property type="match status" value="1"/>
</dbReference>
<dbReference type="Proteomes" id="UP000001514">
    <property type="component" value="Unassembled WGS sequence"/>
</dbReference>
<dbReference type="HOGENOM" id="CLU_010194_1_3_1"/>
<dbReference type="PRINTS" id="PR00081">
    <property type="entry name" value="GDHRDH"/>
</dbReference>
<reference evidence="3 4" key="1">
    <citation type="journal article" date="2011" name="Science">
        <title>The Selaginella genome identifies genetic changes associated with the evolution of vascular plants.</title>
        <authorList>
            <person name="Banks J.A."/>
            <person name="Nishiyama T."/>
            <person name="Hasebe M."/>
            <person name="Bowman J.L."/>
            <person name="Gribskov M."/>
            <person name="dePamphilis C."/>
            <person name="Albert V.A."/>
            <person name="Aono N."/>
            <person name="Aoyama T."/>
            <person name="Ambrose B.A."/>
            <person name="Ashton N.W."/>
            <person name="Axtell M.J."/>
            <person name="Barker E."/>
            <person name="Barker M.S."/>
            <person name="Bennetzen J.L."/>
            <person name="Bonawitz N.D."/>
            <person name="Chapple C."/>
            <person name="Cheng C."/>
            <person name="Correa L.G."/>
            <person name="Dacre M."/>
            <person name="DeBarry J."/>
            <person name="Dreyer I."/>
            <person name="Elias M."/>
            <person name="Engstrom E.M."/>
            <person name="Estelle M."/>
            <person name="Feng L."/>
            <person name="Finet C."/>
            <person name="Floyd S.K."/>
            <person name="Frommer W.B."/>
            <person name="Fujita T."/>
            <person name="Gramzow L."/>
            <person name="Gutensohn M."/>
            <person name="Harholt J."/>
            <person name="Hattori M."/>
            <person name="Heyl A."/>
            <person name="Hirai T."/>
            <person name="Hiwatashi Y."/>
            <person name="Ishikawa M."/>
            <person name="Iwata M."/>
            <person name="Karol K.G."/>
            <person name="Koehler B."/>
            <person name="Kolukisaoglu U."/>
            <person name="Kubo M."/>
            <person name="Kurata T."/>
            <person name="Lalonde S."/>
            <person name="Li K."/>
            <person name="Li Y."/>
            <person name="Litt A."/>
            <person name="Lyons E."/>
            <person name="Manning G."/>
            <person name="Maruyama T."/>
            <person name="Michael T.P."/>
            <person name="Mikami K."/>
            <person name="Miyazaki S."/>
            <person name="Morinaga S."/>
            <person name="Murata T."/>
            <person name="Mueller-Roeber B."/>
            <person name="Nelson D.R."/>
            <person name="Obara M."/>
            <person name="Oguri Y."/>
            <person name="Olmstead R.G."/>
            <person name="Onodera N."/>
            <person name="Petersen B.L."/>
            <person name="Pils B."/>
            <person name="Prigge M."/>
            <person name="Rensing S.A."/>
            <person name="Riano-Pachon D.M."/>
            <person name="Roberts A.W."/>
            <person name="Sato Y."/>
            <person name="Scheller H.V."/>
            <person name="Schulz B."/>
            <person name="Schulz C."/>
            <person name="Shakirov E.V."/>
            <person name="Shibagaki N."/>
            <person name="Shinohara N."/>
            <person name="Shippen D.E."/>
            <person name="Soerensen I."/>
            <person name="Sotooka R."/>
            <person name="Sugimoto N."/>
            <person name="Sugita M."/>
            <person name="Sumikawa N."/>
            <person name="Tanurdzic M."/>
            <person name="Theissen G."/>
            <person name="Ulvskov P."/>
            <person name="Wakazuki S."/>
            <person name="Weng J.K."/>
            <person name="Willats W.W."/>
            <person name="Wipf D."/>
            <person name="Wolf P.G."/>
            <person name="Yang L."/>
            <person name="Zimmer A.D."/>
            <person name="Zhu Q."/>
            <person name="Mitros T."/>
            <person name="Hellsten U."/>
            <person name="Loque D."/>
            <person name="Otillar R."/>
            <person name="Salamov A."/>
            <person name="Schmutz J."/>
            <person name="Shapiro H."/>
            <person name="Lindquist E."/>
            <person name="Lucas S."/>
            <person name="Rokhsar D."/>
            <person name="Grigoriev I.V."/>
        </authorList>
    </citation>
    <scope>NUCLEOTIDE SEQUENCE [LARGE SCALE GENOMIC DNA]</scope>
</reference>